<sequence>MTDISYFKEALLIRRVEEKLLELFSKGKINGTIHTCVGQEFSAVAFINQINENDIIVSNHRCMGILSYTARVIEN</sequence>
<organism evidence="5 6">
    <name type="scientific">Acetivibrio straminisolvens JCM 21531</name>
    <dbReference type="NCBI Taxonomy" id="1294263"/>
    <lineage>
        <taxon>Bacteria</taxon>
        <taxon>Bacillati</taxon>
        <taxon>Bacillota</taxon>
        <taxon>Clostridia</taxon>
        <taxon>Eubacteriales</taxon>
        <taxon>Oscillospiraceae</taxon>
        <taxon>Acetivibrio</taxon>
    </lineage>
</organism>
<dbReference type="Proteomes" id="UP000019109">
    <property type="component" value="Unassembled WGS sequence"/>
</dbReference>
<dbReference type="GO" id="GO:0006086">
    <property type="term" value="P:pyruvate decarboxylation to acetyl-CoA"/>
    <property type="evidence" value="ECO:0007669"/>
    <property type="project" value="TreeGrafter"/>
</dbReference>
<dbReference type="Pfam" id="PF00676">
    <property type="entry name" value="E1_dh"/>
    <property type="match status" value="1"/>
</dbReference>
<protein>
    <submittedName>
        <fullName evidence="5">Branched-chain alpha-keto acid dehydrogenase</fullName>
    </submittedName>
</protein>
<dbReference type="PANTHER" id="PTHR11516">
    <property type="entry name" value="PYRUVATE DEHYDROGENASE E1 COMPONENT, ALPHA SUBUNIT BACTERIAL AND ORGANELLAR"/>
    <property type="match status" value="1"/>
</dbReference>
<reference evidence="5" key="1">
    <citation type="journal article" date="2014" name="Genome Announc.">
        <title>Draft Genome Sequence of Clostridium straminisolvens Strain JCM 21531T, Isolated from a Cellulose-Degrading Bacterial Community.</title>
        <authorList>
            <person name="Yuki M."/>
            <person name="Oshima K."/>
            <person name="Suda W."/>
            <person name="Sakamoto M."/>
            <person name="Kitamura K."/>
            <person name="Iida T."/>
            <person name="Hattori M."/>
            <person name="Ohkuma M."/>
        </authorList>
    </citation>
    <scope>NUCLEOTIDE SEQUENCE [LARGE SCALE GENOMIC DNA]</scope>
    <source>
        <strain evidence="5">JCM 21531</strain>
    </source>
</reference>
<dbReference type="GO" id="GO:0016624">
    <property type="term" value="F:oxidoreductase activity, acting on the aldehyde or oxo group of donors, disulfide as acceptor"/>
    <property type="evidence" value="ECO:0007669"/>
    <property type="project" value="InterPro"/>
</dbReference>
<keyword evidence="3" id="KW-0786">Thiamine pyrophosphate</keyword>
<dbReference type="AlphaFoldDB" id="W4V417"/>
<name>W4V417_9FIRM</name>
<evidence type="ECO:0000259" key="4">
    <source>
        <dbReference type="Pfam" id="PF00676"/>
    </source>
</evidence>
<feature type="domain" description="Dehydrogenase E1 component" evidence="4">
    <location>
        <begin position="11"/>
        <end position="69"/>
    </location>
</feature>
<evidence type="ECO:0000256" key="1">
    <source>
        <dbReference type="ARBA" id="ARBA00001964"/>
    </source>
</evidence>
<dbReference type="OrthoDB" id="9766715at2"/>
<evidence type="ECO:0000313" key="5">
    <source>
        <dbReference type="EMBL" id="GAE88205.1"/>
    </source>
</evidence>
<dbReference type="InterPro" id="IPR029061">
    <property type="entry name" value="THDP-binding"/>
</dbReference>
<dbReference type="InterPro" id="IPR001017">
    <property type="entry name" value="DH_E1"/>
</dbReference>
<dbReference type="InterPro" id="IPR050642">
    <property type="entry name" value="PDH_E1_Alpha_Subunit"/>
</dbReference>
<dbReference type="SUPFAM" id="SSF52518">
    <property type="entry name" value="Thiamin diphosphate-binding fold (THDP-binding)"/>
    <property type="match status" value="1"/>
</dbReference>
<keyword evidence="6" id="KW-1185">Reference proteome</keyword>
<dbReference type="EMBL" id="BAVR01000015">
    <property type="protein sequence ID" value="GAE88205.1"/>
    <property type="molecule type" value="Genomic_DNA"/>
</dbReference>
<evidence type="ECO:0000256" key="3">
    <source>
        <dbReference type="ARBA" id="ARBA00023052"/>
    </source>
</evidence>
<proteinExistence type="predicted"/>
<gene>
    <name evidence="5" type="ORF">JCM21531_1633</name>
</gene>
<dbReference type="Gene3D" id="3.40.50.970">
    <property type="match status" value="1"/>
</dbReference>
<evidence type="ECO:0000313" key="6">
    <source>
        <dbReference type="Proteomes" id="UP000019109"/>
    </source>
</evidence>
<keyword evidence="2" id="KW-0560">Oxidoreductase</keyword>
<evidence type="ECO:0000256" key="2">
    <source>
        <dbReference type="ARBA" id="ARBA00023002"/>
    </source>
</evidence>
<comment type="cofactor">
    <cofactor evidence="1">
        <name>thiamine diphosphate</name>
        <dbReference type="ChEBI" id="CHEBI:58937"/>
    </cofactor>
</comment>
<comment type="caution">
    <text evidence="5">The sequence shown here is derived from an EMBL/GenBank/DDBJ whole genome shotgun (WGS) entry which is preliminary data.</text>
</comment>
<accession>W4V417</accession>
<dbReference type="PANTHER" id="PTHR11516:SF2">
    <property type="entry name" value="PYRUVATE DEHYDROGENASE ALPHA SUBUNIT"/>
    <property type="match status" value="1"/>
</dbReference>
<dbReference type="STRING" id="1294263.JCM21531_1633"/>